<proteinExistence type="predicted"/>
<comment type="caution">
    <text evidence="1">The sequence shown here is derived from an EMBL/GenBank/DDBJ whole genome shotgun (WGS) entry which is preliminary data.</text>
</comment>
<dbReference type="EMBL" id="NHSJ01000100">
    <property type="protein sequence ID" value="PPQ28973.1"/>
    <property type="molecule type" value="Genomic_DNA"/>
</dbReference>
<name>A0A2S6N2X6_9HYPH</name>
<reference evidence="1 2" key="1">
    <citation type="journal article" date="2018" name="Arch. Microbiol.">
        <title>New insights into the metabolic potential of the phototrophic purple bacterium Rhodopila globiformis DSM 161(T) from its draft genome sequence and evidence for a vanadium-dependent nitrogenase.</title>
        <authorList>
            <person name="Imhoff J.F."/>
            <person name="Rahn T."/>
            <person name="Kunzel S."/>
            <person name="Neulinger S.C."/>
        </authorList>
    </citation>
    <scope>NUCLEOTIDE SEQUENCE [LARGE SCALE GENOMIC DNA]</scope>
    <source>
        <strain evidence="1 2">DSM 16996</strain>
    </source>
</reference>
<gene>
    <name evidence="1" type="ORF">CCR94_16410</name>
</gene>
<sequence length="89" mass="9750">MEFDPVETILALKADAASADYLAKSRACGDAREAARTKPSKYRAYLVANVQCEQAFAACRRADAKCNRLFAALCAAYDREAARRDGERA</sequence>
<evidence type="ECO:0000313" key="2">
    <source>
        <dbReference type="Proteomes" id="UP000239089"/>
    </source>
</evidence>
<accession>A0A2S6N2X6</accession>
<dbReference type="RefSeq" id="WP_104508930.1">
    <property type="nucleotide sequence ID" value="NZ_JACIGC010000011.1"/>
</dbReference>
<protein>
    <submittedName>
        <fullName evidence="1">Uncharacterized protein</fullName>
    </submittedName>
</protein>
<organism evidence="1 2">
    <name type="scientific">Rhodoblastus sphagnicola</name>
    <dbReference type="NCBI Taxonomy" id="333368"/>
    <lineage>
        <taxon>Bacteria</taxon>
        <taxon>Pseudomonadati</taxon>
        <taxon>Pseudomonadota</taxon>
        <taxon>Alphaproteobacteria</taxon>
        <taxon>Hyphomicrobiales</taxon>
        <taxon>Rhodoblastaceae</taxon>
        <taxon>Rhodoblastus</taxon>
    </lineage>
</organism>
<evidence type="ECO:0000313" key="1">
    <source>
        <dbReference type="EMBL" id="PPQ28973.1"/>
    </source>
</evidence>
<dbReference type="Proteomes" id="UP000239089">
    <property type="component" value="Unassembled WGS sequence"/>
</dbReference>
<dbReference type="AlphaFoldDB" id="A0A2S6N2X6"/>
<keyword evidence="2" id="KW-1185">Reference proteome</keyword>